<dbReference type="Gene3D" id="1.10.1000.11">
    <property type="entry name" value="Arf Nucleotide-binding Site Opener,domain 2"/>
    <property type="match status" value="1"/>
</dbReference>
<dbReference type="GeneID" id="20671922"/>
<dbReference type="SUPFAM" id="SSF48425">
    <property type="entry name" value="Sec7 domain"/>
    <property type="match status" value="1"/>
</dbReference>
<dbReference type="InterPro" id="IPR035999">
    <property type="entry name" value="Sec7_dom_sf"/>
</dbReference>
<dbReference type="RefSeq" id="XP_009541327.1">
    <property type="nucleotide sequence ID" value="XM_009543032.1"/>
</dbReference>
<feature type="region of interest" description="Disordered" evidence="1">
    <location>
        <begin position="1092"/>
        <end position="1206"/>
    </location>
</feature>
<feature type="region of interest" description="Disordered" evidence="1">
    <location>
        <begin position="1253"/>
        <end position="1274"/>
    </location>
</feature>
<dbReference type="PANTHER" id="PTHR10663:SF405">
    <property type="entry name" value="ARF GUANINE NUCLEOTIDE EXCHANGE FACTOR SYT1"/>
    <property type="match status" value="1"/>
</dbReference>
<dbReference type="PROSITE" id="PS50003">
    <property type="entry name" value="PH_DOMAIN"/>
    <property type="match status" value="1"/>
</dbReference>
<dbReference type="Gene3D" id="2.30.29.30">
    <property type="entry name" value="Pleckstrin-homology domain (PH domain)/Phosphotyrosine-binding domain (PTB)"/>
    <property type="match status" value="1"/>
</dbReference>
<dbReference type="InParanoid" id="W4KP01"/>
<feature type="compositionally biased region" description="Polar residues" evidence="1">
    <location>
        <begin position="90"/>
        <end position="100"/>
    </location>
</feature>
<feature type="domain" description="PH" evidence="2">
    <location>
        <begin position="691"/>
        <end position="816"/>
    </location>
</feature>
<evidence type="ECO:0000313" key="5">
    <source>
        <dbReference type="Proteomes" id="UP000030671"/>
    </source>
</evidence>
<dbReference type="Pfam" id="PF00169">
    <property type="entry name" value="PH"/>
    <property type="match status" value="1"/>
</dbReference>
<dbReference type="GO" id="GO:0005085">
    <property type="term" value="F:guanyl-nucleotide exchange factor activity"/>
    <property type="evidence" value="ECO:0007669"/>
    <property type="project" value="InterPro"/>
</dbReference>
<evidence type="ECO:0000256" key="1">
    <source>
        <dbReference type="SAM" id="MobiDB-lite"/>
    </source>
</evidence>
<evidence type="ECO:0008006" key="6">
    <source>
        <dbReference type="Google" id="ProtNLM"/>
    </source>
</evidence>
<dbReference type="EMBL" id="KI925454">
    <property type="protein sequence ID" value="ETW87424.1"/>
    <property type="molecule type" value="Genomic_DNA"/>
</dbReference>
<dbReference type="Pfam" id="PF01369">
    <property type="entry name" value="Sec7"/>
    <property type="match status" value="1"/>
</dbReference>
<dbReference type="PANTHER" id="PTHR10663">
    <property type="entry name" value="GUANYL-NUCLEOTIDE EXCHANGE FACTOR"/>
    <property type="match status" value="1"/>
</dbReference>
<sequence length="1274" mass="139810">MSGMDADESGALGRMSNISMPMLNKDLPPTPTSSDDDLLAPSNEGTSDFTHPRDRALSSKSSSPHPSPQPTVVLAQAALGIGLPHVMPRASTSSSRSEGNTLAFMNISQHEGHRDLKVRRVKSSQKLSVHSSAENLSPADPRGRRRTRGISLGTTVLQDAAIDSKGKGKEEEPAPDSTLPRKSLARRASFWNRKRNESMKLQPEPATQHSLPFLPPVSPFRMDTNIDPLSASSSQDHPSLRPPPGLIRRHSASNSPSPSPGLPHEVPDNVAPFTIPEPSTGKRYLRRPSTADSARSRAHSLFIDSLPSSFHAPASLPPTPEAPSKPSHPHPRQRAQTNPPLLHRLSVNLLSFTSSSPSPSTFGLNATTQSPTASPRPSISQPLVDVPKPNRTEETPEVYLSRLTNAVSKAEVATVLASSGDSFHLRALRVYIDRFEFEGDPLDVALRKLLMDVGLPRETQQIDRVMEAFAARYRQCNPSLFVSDDHPYILAFSLIMLHTDAFNKSNKRKMTRPDYIKNTRLPGVAPEVLECFYDNIVFAPFIFIEDPLDVNGQRGLTSDITPSRALPGMTSQPSLPVSGGAVTLLGKSTKIDPYYLITNNLLGPLRVNVAAYVPPQNPYTSTGTGGAWDELELRRAFAKAGVIEVGPMDNRRMSTAFLSLSIGGFPAPYPILGLPDGLLPPSDSSDSSMLKVTKVGLLSRKDVSTEGGKRVLTKKWRPWSVILTGSQLLFFRDLTWAPNLLEQAKSSDGQLSSPASLFKPDELLTVRDAIAVYDKSYDKSDHTFRFVMGDGRQFLLQSTDEQDMNEWISRINYASAFKTNGIRMRPVGMSGKDVELMGVAAAASYLREMQTPQIKTLTSTVHTFDNRSSAEFLNRLPSSPSSSFSPNKLRKVKAVSGRSDMDLEVSAAPAIDGASQFVATFDQVKADLAAGRWSIVDDLPLRTDIRPRAHSLELPLRPILATSDEGDTSKSSSRTQIMRSKLRDMESRMAATQSQLDSDLRFVRNIATLTPFQRTTRDRLDGAVQNVAKRIKQARLDIVKFMCHRDIMNSDILAEERDWYRTKTIALKAATESLHSRRDPSVPRMTLSLHLDDQDHLSTSPRDIPSSATDTHSRRPESSTGESFHSALDFEWSTTTPDDAAGSGLNSPLADSPLMTPLTEDGSHNASSSYPFLQSDSSATSTARSSLDPRHLYRQSSQSSTVDGLAHPLHERFVTAPEMPEEEAEEWNRTRAAKRVSLVRMPSQLRLSVPFARSGESVQESSRVALTSHPINET</sequence>
<dbReference type="HOGENOM" id="CLU_003769_0_0_1"/>
<dbReference type="STRING" id="747525.W4KP01"/>
<feature type="domain" description="SEC7" evidence="3">
    <location>
        <begin position="363"/>
        <end position="539"/>
    </location>
</feature>
<dbReference type="Proteomes" id="UP000030671">
    <property type="component" value="Unassembled WGS sequence"/>
</dbReference>
<feature type="compositionally biased region" description="Polar residues" evidence="1">
    <location>
        <begin position="124"/>
        <end position="135"/>
    </location>
</feature>
<evidence type="ECO:0000259" key="3">
    <source>
        <dbReference type="PROSITE" id="PS50190"/>
    </source>
</evidence>
<evidence type="ECO:0000313" key="4">
    <source>
        <dbReference type="EMBL" id="ETW87424.1"/>
    </source>
</evidence>
<dbReference type="SMART" id="SM00222">
    <property type="entry name" value="Sec7"/>
    <property type="match status" value="1"/>
</dbReference>
<dbReference type="OrthoDB" id="430364at2759"/>
<keyword evidence="5" id="KW-1185">Reference proteome</keyword>
<feature type="compositionally biased region" description="Polar residues" evidence="1">
    <location>
        <begin position="363"/>
        <end position="381"/>
    </location>
</feature>
<protein>
    <recommendedName>
        <fullName evidence="6">SEC7 domain-containing protein</fullName>
    </recommendedName>
</protein>
<feature type="region of interest" description="Disordered" evidence="1">
    <location>
        <begin position="309"/>
        <end position="337"/>
    </location>
</feature>
<feature type="region of interest" description="Disordered" evidence="1">
    <location>
        <begin position="1"/>
        <end position="297"/>
    </location>
</feature>
<feature type="compositionally biased region" description="Polar residues" evidence="1">
    <location>
        <begin position="1164"/>
        <end position="1174"/>
    </location>
</feature>
<dbReference type="InterPro" id="IPR011993">
    <property type="entry name" value="PH-like_dom_sf"/>
</dbReference>
<feature type="region of interest" description="Disordered" evidence="1">
    <location>
        <begin position="357"/>
        <end position="391"/>
    </location>
</feature>
<proteinExistence type="predicted"/>
<reference evidence="4 5" key="1">
    <citation type="journal article" date="2012" name="New Phytol.">
        <title>Insight into trade-off between wood decay and parasitism from the genome of a fungal forest pathogen.</title>
        <authorList>
            <person name="Olson A."/>
            <person name="Aerts A."/>
            <person name="Asiegbu F."/>
            <person name="Belbahri L."/>
            <person name="Bouzid O."/>
            <person name="Broberg A."/>
            <person name="Canback B."/>
            <person name="Coutinho P.M."/>
            <person name="Cullen D."/>
            <person name="Dalman K."/>
            <person name="Deflorio G."/>
            <person name="van Diepen L.T."/>
            <person name="Dunand C."/>
            <person name="Duplessis S."/>
            <person name="Durling M."/>
            <person name="Gonthier P."/>
            <person name="Grimwood J."/>
            <person name="Fossdal C.G."/>
            <person name="Hansson D."/>
            <person name="Henrissat B."/>
            <person name="Hietala A."/>
            <person name="Himmelstrand K."/>
            <person name="Hoffmeister D."/>
            <person name="Hogberg N."/>
            <person name="James T.Y."/>
            <person name="Karlsson M."/>
            <person name="Kohler A."/>
            <person name="Kues U."/>
            <person name="Lee Y.H."/>
            <person name="Lin Y.C."/>
            <person name="Lind M."/>
            <person name="Lindquist E."/>
            <person name="Lombard V."/>
            <person name="Lucas S."/>
            <person name="Lunden K."/>
            <person name="Morin E."/>
            <person name="Murat C."/>
            <person name="Park J."/>
            <person name="Raffaello T."/>
            <person name="Rouze P."/>
            <person name="Salamov A."/>
            <person name="Schmutz J."/>
            <person name="Solheim H."/>
            <person name="Stahlberg J."/>
            <person name="Velez H."/>
            <person name="de Vries R.P."/>
            <person name="Wiebenga A."/>
            <person name="Woodward S."/>
            <person name="Yakovlev I."/>
            <person name="Garbelotto M."/>
            <person name="Martin F."/>
            <person name="Grigoriev I.V."/>
            <person name="Stenlid J."/>
        </authorList>
    </citation>
    <scope>NUCLEOTIDE SEQUENCE [LARGE SCALE GENOMIC DNA]</scope>
    <source>
        <strain evidence="4 5">TC 32-1</strain>
    </source>
</reference>
<dbReference type="InterPro" id="IPR000904">
    <property type="entry name" value="Sec7_dom"/>
</dbReference>
<dbReference type="InterPro" id="IPR023394">
    <property type="entry name" value="Sec7_C_sf"/>
</dbReference>
<dbReference type="SUPFAM" id="SSF50729">
    <property type="entry name" value="PH domain-like"/>
    <property type="match status" value="1"/>
</dbReference>
<dbReference type="AlphaFoldDB" id="W4KP01"/>
<gene>
    <name evidence="4" type="ORF">HETIRDRAFT_378371</name>
</gene>
<feature type="compositionally biased region" description="Basic and acidic residues" evidence="1">
    <location>
        <begin position="162"/>
        <end position="172"/>
    </location>
</feature>
<dbReference type="eggNOG" id="KOG0929">
    <property type="taxonomic scope" value="Eukaryota"/>
</dbReference>
<dbReference type="SMART" id="SM00233">
    <property type="entry name" value="PH"/>
    <property type="match status" value="1"/>
</dbReference>
<dbReference type="InterPro" id="IPR001849">
    <property type="entry name" value="PH_domain"/>
</dbReference>
<feature type="compositionally biased region" description="Low complexity" evidence="1">
    <location>
        <begin position="1175"/>
        <end position="1186"/>
    </location>
</feature>
<dbReference type="GO" id="GO:0032012">
    <property type="term" value="P:regulation of ARF protein signal transduction"/>
    <property type="evidence" value="ECO:0007669"/>
    <property type="project" value="InterPro"/>
</dbReference>
<dbReference type="PROSITE" id="PS50190">
    <property type="entry name" value="SEC7"/>
    <property type="match status" value="1"/>
</dbReference>
<dbReference type="KEGG" id="hir:HETIRDRAFT_378371"/>
<evidence type="ECO:0000259" key="2">
    <source>
        <dbReference type="PROSITE" id="PS50003"/>
    </source>
</evidence>
<accession>W4KP01</accession>
<name>W4KP01_HETIT</name>
<organism evidence="4 5">
    <name type="scientific">Heterobasidion irregulare (strain TC 32-1)</name>
    <dbReference type="NCBI Taxonomy" id="747525"/>
    <lineage>
        <taxon>Eukaryota</taxon>
        <taxon>Fungi</taxon>
        <taxon>Dikarya</taxon>
        <taxon>Basidiomycota</taxon>
        <taxon>Agaricomycotina</taxon>
        <taxon>Agaricomycetes</taxon>
        <taxon>Russulales</taxon>
        <taxon>Bondarzewiaceae</taxon>
        <taxon>Heterobasidion</taxon>
        <taxon>Heterobasidion annosum species complex</taxon>
    </lineage>
</organism>
<dbReference type="CDD" id="cd00171">
    <property type="entry name" value="Sec7"/>
    <property type="match status" value="1"/>
</dbReference>
<feature type="compositionally biased region" description="Polar residues" evidence="1">
    <location>
        <begin position="1256"/>
        <end position="1274"/>
    </location>
</feature>